<proteinExistence type="predicted"/>
<feature type="transmembrane region" description="Helical" evidence="6">
    <location>
        <begin position="134"/>
        <end position="156"/>
    </location>
</feature>
<keyword evidence="8" id="KW-1185">Reference proteome</keyword>
<dbReference type="KEGG" id="cvn:111133681"/>
<dbReference type="SMART" id="SM01381">
    <property type="entry name" value="7TM_GPCR_Srsx"/>
    <property type="match status" value="1"/>
</dbReference>
<feature type="transmembrane region" description="Helical" evidence="6">
    <location>
        <begin position="237"/>
        <end position="260"/>
    </location>
</feature>
<dbReference type="InterPro" id="IPR017452">
    <property type="entry name" value="GPCR_Rhodpsn_7TM"/>
</dbReference>
<evidence type="ECO:0000259" key="7">
    <source>
        <dbReference type="PROSITE" id="PS50262"/>
    </source>
</evidence>
<dbReference type="CDD" id="cd14978">
    <property type="entry name" value="7tmA_FMRFamide_R-like"/>
    <property type="match status" value="1"/>
</dbReference>
<organism evidence="8 11">
    <name type="scientific">Crassostrea virginica</name>
    <name type="common">Eastern oyster</name>
    <dbReference type="NCBI Taxonomy" id="6565"/>
    <lineage>
        <taxon>Eukaryota</taxon>
        <taxon>Metazoa</taxon>
        <taxon>Spiralia</taxon>
        <taxon>Lophotrochozoa</taxon>
        <taxon>Mollusca</taxon>
        <taxon>Bivalvia</taxon>
        <taxon>Autobranchia</taxon>
        <taxon>Pteriomorphia</taxon>
        <taxon>Ostreida</taxon>
        <taxon>Ostreoidea</taxon>
        <taxon>Ostreidae</taxon>
        <taxon>Crassostrea</taxon>
    </lineage>
</organism>
<feature type="region of interest" description="Disordered" evidence="5">
    <location>
        <begin position="278"/>
        <end position="303"/>
    </location>
</feature>
<keyword evidence="4 6" id="KW-0472">Membrane</keyword>
<dbReference type="Pfam" id="PF10324">
    <property type="entry name" value="7TM_GPCR_Srw"/>
    <property type="match status" value="1"/>
</dbReference>
<feature type="transmembrane region" description="Helical" evidence="6">
    <location>
        <begin position="88"/>
        <end position="114"/>
    </location>
</feature>
<evidence type="ECO:0000313" key="12">
    <source>
        <dbReference type="RefSeq" id="XP_022337991.1"/>
    </source>
</evidence>
<evidence type="ECO:0000313" key="10">
    <source>
        <dbReference type="RefSeq" id="XP_022337989.1"/>
    </source>
</evidence>
<evidence type="ECO:0000256" key="2">
    <source>
        <dbReference type="ARBA" id="ARBA00022692"/>
    </source>
</evidence>
<dbReference type="PROSITE" id="PS50262">
    <property type="entry name" value="G_PROTEIN_RECEP_F1_2"/>
    <property type="match status" value="1"/>
</dbReference>
<dbReference type="RefSeq" id="XP_022337992.1">
    <property type="nucleotide sequence ID" value="XM_022482284.1"/>
</dbReference>
<dbReference type="RefSeq" id="XP_022337990.1">
    <property type="nucleotide sequence ID" value="XM_022482282.1"/>
</dbReference>
<gene>
    <name evidence="9 10 11 12 13" type="primary">LOC111133681</name>
</gene>
<dbReference type="PANTHER" id="PTHR46273:SF4">
    <property type="entry name" value="AT19640P"/>
    <property type="match status" value="1"/>
</dbReference>
<dbReference type="RefSeq" id="XP_022337989.1">
    <property type="nucleotide sequence ID" value="XM_022482281.1"/>
</dbReference>
<dbReference type="RefSeq" id="XP_022337991.1">
    <property type="nucleotide sequence ID" value="XM_022482283.1"/>
</dbReference>
<dbReference type="InterPro" id="IPR019427">
    <property type="entry name" value="7TM_GPCR_serpentine_rcpt_Srw"/>
</dbReference>
<dbReference type="SUPFAM" id="SSF81321">
    <property type="entry name" value="Family A G protein-coupled receptor-like"/>
    <property type="match status" value="1"/>
</dbReference>
<dbReference type="GeneID" id="111133681"/>
<dbReference type="Gene3D" id="1.20.1070.10">
    <property type="entry name" value="Rhodopsin 7-helix transmembrane proteins"/>
    <property type="match status" value="1"/>
</dbReference>
<accession>A0A8B8ECZ5</accession>
<evidence type="ECO:0000313" key="11">
    <source>
        <dbReference type="RefSeq" id="XP_022337990.1"/>
    </source>
</evidence>
<evidence type="ECO:0000313" key="13">
    <source>
        <dbReference type="RefSeq" id="XP_022337992.1"/>
    </source>
</evidence>
<feature type="transmembrane region" description="Helical" evidence="6">
    <location>
        <begin position="54"/>
        <end position="76"/>
    </location>
</feature>
<dbReference type="GO" id="GO:0005886">
    <property type="term" value="C:plasma membrane"/>
    <property type="evidence" value="ECO:0007669"/>
    <property type="project" value="TreeGrafter"/>
</dbReference>
<evidence type="ECO:0000313" key="9">
    <source>
        <dbReference type="RefSeq" id="XP_022337987.1"/>
    </source>
</evidence>
<keyword evidence="2 6" id="KW-0812">Transmembrane</keyword>
<protein>
    <submittedName>
        <fullName evidence="9 10">Sex peptide receptor-like</fullName>
    </submittedName>
</protein>
<dbReference type="Proteomes" id="UP000694844">
    <property type="component" value="Chromosome 5"/>
</dbReference>
<name>A0A8B8ECZ5_CRAVI</name>
<feature type="transmembrane region" description="Helical" evidence="6">
    <location>
        <begin position="309"/>
        <end position="327"/>
    </location>
</feature>
<dbReference type="GO" id="GO:0008528">
    <property type="term" value="F:G protein-coupled peptide receptor activity"/>
    <property type="evidence" value="ECO:0007669"/>
    <property type="project" value="InterPro"/>
</dbReference>
<feature type="domain" description="G-protein coupled receptors family 1 profile" evidence="7">
    <location>
        <begin position="69"/>
        <end position="364"/>
    </location>
</feature>
<evidence type="ECO:0000256" key="4">
    <source>
        <dbReference type="ARBA" id="ARBA00023136"/>
    </source>
</evidence>
<dbReference type="PANTHER" id="PTHR46273">
    <property type="entry name" value="MYOSUPPRESSIN RECEPTOR 1, ISOFORM B-RELATED"/>
    <property type="match status" value="1"/>
</dbReference>
<keyword evidence="3 6" id="KW-1133">Transmembrane helix</keyword>
<evidence type="ECO:0000256" key="5">
    <source>
        <dbReference type="SAM" id="MobiDB-lite"/>
    </source>
</evidence>
<dbReference type="PRINTS" id="PR00237">
    <property type="entry name" value="GPCRRHODOPSN"/>
</dbReference>
<reference evidence="9 10" key="1">
    <citation type="submission" date="2025-04" db="UniProtKB">
        <authorList>
            <consortium name="RefSeq"/>
        </authorList>
    </citation>
    <scope>IDENTIFICATION</scope>
    <source>
        <tissue evidence="9 10">Whole sample</tissue>
    </source>
</reference>
<dbReference type="InterPro" id="IPR053219">
    <property type="entry name" value="GPCR_Dmsr-1"/>
</dbReference>
<sequence length="409" mass="45808">MNYSDLTSSFSNMTYNFTLPMSSQNGSAPASDMGVVGIGKVPELLAFRNWYQPIHGYLAPIICVFGVAANILNIVVLTRKNMQTSTNVILTGLAISDGLTMAAYIPYALLMYVIHGTKSTPIRDTYQVAQFQMGYALFSVVVHSISIWLTVTLALFRYIFIRFPRLGAQYCNIHKAKVAVMAVVVVVTLVCVPYSVNFTIGSDLFTDKTGNIPNGTTYFIQMKNTNDFEKILYNVNFWIQALLIKLLPSFLLTIFSILLVNTMRNAEKRRKKLLNNVPLSDENGATSTSSTTTSARKQKKSRSNRTTKMLLAVVILFLLTETPQGVLNVMGGLDESFFLHIYLPLGDLLDIITLINNGINFVLYCTMSKQFRDTFLKLFLKNVLHQEYRRTKNTYTSAQATQATKDSDV</sequence>
<feature type="transmembrane region" description="Helical" evidence="6">
    <location>
        <begin position="339"/>
        <end position="363"/>
    </location>
</feature>
<evidence type="ECO:0000256" key="6">
    <source>
        <dbReference type="SAM" id="Phobius"/>
    </source>
</evidence>
<feature type="transmembrane region" description="Helical" evidence="6">
    <location>
        <begin position="176"/>
        <end position="196"/>
    </location>
</feature>
<dbReference type="AlphaFoldDB" id="A0A8B8ECZ5"/>
<evidence type="ECO:0000256" key="3">
    <source>
        <dbReference type="ARBA" id="ARBA00022989"/>
    </source>
</evidence>
<evidence type="ECO:0000313" key="8">
    <source>
        <dbReference type="Proteomes" id="UP000694844"/>
    </source>
</evidence>
<dbReference type="OrthoDB" id="5864054at2759"/>
<dbReference type="RefSeq" id="XP_022337987.1">
    <property type="nucleotide sequence ID" value="XM_022482279.1"/>
</dbReference>
<comment type="subcellular location">
    <subcellularLocation>
        <location evidence="1">Membrane</location>
    </subcellularLocation>
</comment>
<evidence type="ECO:0000256" key="1">
    <source>
        <dbReference type="ARBA" id="ARBA00004370"/>
    </source>
</evidence>
<dbReference type="InterPro" id="IPR000276">
    <property type="entry name" value="GPCR_Rhodpsn"/>
</dbReference>